<dbReference type="InterPro" id="IPR000659">
    <property type="entry name" value="Pyridox_Oxase"/>
</dbReference>
<feature type="binding site" evidence="5">
    <location>
        <position position="105"/>
    </location>
    <ligand>
        <name>FMN</name>
        <dbReference type="ChEBI" id="CHEBI:58210"/>
    </ligand>
</feature>
<dbReference type="GO" id="GO:0010181">
    <property type="term" value="F:FMN binding"/>
    <property type="evidence" value="ECO:0007669"/>
    <property type="project" value="InterPro"/>
</dbReference>
<gene>
    <name evidence="9" type="ORF">J4G33_03030</name>
</gene>
<dbReference type="Gene3D" id="2.30.110.10">
    <property type="entry name" value="Electron Transport, Fmn-binding Protein, Chain A"/>
    <property type="match status" value="1"/>
</dbReference>
<evidence type="ECO:0000313" key="9">
    <source>
        <dbReference type="EMBL" id="MBO1750769.1"/>
    </source>
</evidence>
<name>A0A939LRE8_9CELL</name>
<keyword evidence="10" id="KW-1185">Reference proteome</keyword>
<dbReference type="GO" id="GO:0004733">
    <property type="term" value="F:pyridoxamine phosphate oxidase activity"/>
    <property type="evidence" value="ECO:0007669"/>
    <property type="project" value="UniProtKB-EC"/>
</dbReference>
<accession>A0A939LRE8</accession>
<evidence type="ECO:0000256" key="1">
    <source>
        <dbReference type="ARBA" id="ARBA00007301"/>
    </source>
</evidence>
<dbReference type="PANTHER" id="PTHR10851:SF0">
    <property type="entry name" value="PYRIDOXINE-5'-PHOSPHATE OXIDASE"/>
    <property type="match status" value="1"/>
</dbReference>
<keyword evidence="4 9" id="KW-0560">Oxidoreductase</keyword>
<keyword evidence="2" id="KW-0285">Flavoprotein</keyword>
<dbReference type="GO" id="GO:0008615">
    <property type="term" value="P:pyridoxine biosynthetic process"/>
    <property type="evidence" value="ECO:0007669"/>
    <property type="project" value="InterPro"/>
</dbReference>
<feature type="region of interest" description="Disordered" evidence="6">
    <location>
        <begin position="1"/>
        <end position="22"/>
    </location>
</feature>
<comment type="similarity">
    <text evidence="1">Belongs to the pyridoxamine 5'-phosphate oxidase family.</text>
</comment>
<protein>
    <submittedName>
        <fullName evidence="9">Pyridoxal 5'-phosphate synthase</fullName>
        <ecNumber evidence="9">1.4.3.5</ecNumber>
    </submittedName>
</protein>
<dbReference type="InterPro" id="IPR019576">
    <property type="entry name" value="Pyridoxamine_oxidase_dimer_C"/>
</dbReference>
<dbReference type="PIRSF" id="PIRSF000190">
    <property type="entry name" value="Pyd_amn-ph_oxd"/>
    <property type="match status" value="1"/>
</dbReference>
<dbReference type="Pfam" id="PF10590">
    <property type="entry name" value="PNP_phzG_C"/>
    <property type="match status" value="1"/>
</dbReference>
<dbReference type="InterPro" id="IPR011576">
    <property type="entry name" value="Pyridox_Oxase_N"/>
</dbReference>
<comment type="caution">
    <text evidence="9">The sequence shown here is derived from an EMBL/GenBank/DDBJ whole genome shotgun (WGS) entry which is preliminary data.</text>
</comment>
<dbReference type="Proteomes" id="UP000664209">
    <property type="component" value="Unassembled WGS sequence"/>
</dbReference>
<dbReference type="PANTHER" id="PTHR10851">
    <property type="entry name" value="PYRIDOXINE-5-PHOSPHATE OXIDASE"/>
    <property type="match status" value="1"/>
</dbReference>
<feature type="binding site" evidence="5">
    <location>
        <position position="208"/>
    </location>
    <ligand>
        <name>FMN</name>
        <dbReference type="ChEBI" id="CHEBI:58210"/>
    </ligand>
</feature>
<proteinExistence type="inferred from homology"/>
<keyword evidence="3 5" id="KW-0288">FMN</keyword>
<dbReference type="EMBL" id="JAGEMK010000001">
    <property type="protein sequence ID" value="MBO1750769.1"/>
    <property type="molecule type" value="Genomic_DNA"/>
</dbReference>
<evidence type="ECO:0000259" key="8">
    <source>
        <dbReference type="Pfam" id="PF10590"/>
    </source>
</evidence>
<sequence>MTDPTHPDPARPSARHRDRDSLRSRLRRIPALAGPLPALDLADVPGEPVELFLRWFEEALEQEVPEPHTLTVATVGPDGRPSSRVVVLDDVVDGGWRFATDTRSRKAQDLEARPQVALCFYWQPLGRQVRVEGSARQVAASASAEDFLSRSPASRVAALAARPGEPLAELDDLAAATRRATEQIERSPGLVLGTWVVYEVEPMRVEFWQGSGDRAHRRLVYERDEAGWSSGMRWP</sequence>
<reference evidence="9" key="1">
    <citation type="submission" date="2021-03" db="EMBL/GenBank/DDBJ databases">
        <title>Actinotalea soli sp. nov., isolated from soil.</title>
        <authorList>
            <person name="Ping W."/>
            <person name="Zhang J."/>
        </authorList>
    </citation>
    <scope>NUCLEOTIDE SEQUENCE</scope>
    <source>
        <strain evidence="9">BY-33</strain>
    </source>
</reference>
<evidence type="ECO:0000259" key="7">
    <source>
        <dbReference type="Pfam" id="PF01243"/>
    </source>
</evidence>
<feature type="binding site" evidence="5">
    <location>
        <position position="106"/>
    </location>
    <ligand>
        <name>FMN</name>
        <dbReference type="ChEBI" id="CHEBI:58210"/>
    </ligand>
</feature>
<evidence type="ECO:0000256" key="5">
    <source>
        <dbReference type="PIRSR" id="PIRSR000190-2"/>
    </source>
</evidence>
<dbReference type="SUPFAM" id="SSF50475">
    <property type="entry name" value="FMN-binding split barrel"/>
    <property type="match status" value="1"/>
</dbReference>
<organism evidence="9 10">
    <name type="scientific">Actinotalea soli</name>
    <dbReference type="NCBI Taxonomy" id="2819234"/>
    <lineage>
        <taxon>Bacteria</taxon>
        <taxon>Bacillati</taxon>
        <taxon>Actinomycetota</taxon>
        <taxon>Actinomycetes</taxon>
        <taxon>Micrococcales</taxon>
        <taxon>Cellulomonadaceae</taxon>
        <taxon>Actinotalea</taxon>
    </lineage>
</organism>
<comment type="cofactor">
    <cofactor evidence="5">
        <name>FMN</name>
        <dbReference type="ChEBI" id="CHEBI:58210"/>
    </cofactor>
    <text evidence="5">Binds 1 FMN per subunit.</text>
</comment>
<feature type="binding site" evidence="5">
    <location>
        <position position="218"/>
    </location>
    <ligand>
        <name>FMN</name>
        <dbReference type="ChEBI" id="CHEBI:58210"/>
    </ligand>
</feature>
<feature type="binding site" evidence="5">
    <location>
        <position position="128"/>
    </location>
    <ligand>
        <name>FMN</name>
        <dbReference type="ChEBI" id="CHEBI:58210"/>
    </ligand>
</feature>
<dbReference type="AlphaFoldDB" id="A0A939LRE8"/>
<feature type="domain" description="Pyridoxine 5'-phosphate oxidase dimerisation C-terminal" evidence="8">
    <location>
        <begin position="195"/>
        <end position="235"/>
    </location>
</feature>
<dbReference type="InterPro" id="IPR012349">
    <property type="entry name" value="Split_barrel_FMN-bd"/>
</dbReference>
<evidence type="ECO:0000256" key="2">
    <source>
        <dbReference type="ARBA" id="ARBA00022630"/>
    </source>
</evidence>
<dbReference type="Pfam" id="PF01243">
    <property type="entry name" value="PNPOx_N"/>
    <property type="match status" value="1"/>
</dbReference>
<evidence type="ECO:0000256" key="6">
    <source>
        <dbReference type="SAM" id="MobiDB-lite"/>
    </source>
</evidence>
<evidence type="ECO:0000313" key="10">
    <source>
        <dbReference type="Proteomes" id="UP000664209"/>
    </source>
</evidence>
<feature type="domain" description="Pyridoxamine 5'-phosphate oxidase N-terminal" evidence="7">
    <location>
        <begin position="56"/>
        <end position="166"/>
    </location>
</feature>
<dbReference type="EC" id="1.4.3.5" evidence="9"/>
<evidence type="ECO:0000256" key="4">
    <source>
        <dbReference type="ARBA" id="ARBA00023002"/>
    </source>
</evidence>
<dbReference type="NCBIfam" id="NF004231">
    <property type="entry name" value="PRK05679.1"/>
    <property type="match status" value="1"/>
</dbReference>
<dbReference type="RefSeq" id="WP_208054382.1">
    <property type="nucleotide sequence ID" value="NZ_JAGEMK010000001.1"/>
</dbReference>
<evidence type="ECO:0000256" key="3">
    <source>
        <dbReference type="ARBA" id="ARBA00022643"/>
    </source>
</evidence>